<keyword evidence="4" id="KW-1185">Reference proteome</keyword>
<feature type="domain" description="DUF4878" evidence="2">
    <location>
        <begin position="19"/>
        <end position="132"/>
    </location>
</feature>
<dbReference type="Gene3D" id="3.10.450.50">
    <property type="match status" value="1"/>
</dbReference>
<dbReference type="HOGENOM" id="CLU_151228_0_0_4"/>
<dbReference type="RefSeq" id="WP_003783506.1">
    <property type="nucleotide sequence ID" value="NZ_GL870929.1"/>
</dbReference>
<evidence type="ECO:0000256" key="1">
    <source>
        <dbReference type="SAM" id="SignalP"/>
    </source>
</evidence>
<reference evidence="3 4" key="1">
    <citation type="submission" date="2011-01" db="EMBL/GenBank/DDBJ databases">
        <authorList>
            <person name="Muzny D."/>
            <person name="Qin X."/>
            <person name="Deng J."/>
            <person name="Jiang H."/>
            <person name="Liu Y."/>
            <person name="Qu J."/>
            <person name="Song X.-Z."/>
            <person name="Zhang L."/>
            <person name="Thornton R."/>
            <person name="Coyle M."/>
            <person name="Francisco L."/>
            <person name="Jackson L."/>
            <person name="Javaid M."/>
            <person name="Korchina V."/>
            <person name="Kovar C."/>
            <person name="Mata R."/>
            <person name="Mathew T."/>
            <person name="Ngo R."/>
            <person name="Nguyen L."/>
            <person name="Nguyen N."/>
            <person name="Okwuonu G."/>
            <person name="Ongeri F."/>
            <person name="Pham C."/>
            <person name="Simmons D."/>
            <person name="Wilczek-Boney K."/>
            <person name="Hale W."/>
            <person name="Jakkamsetti A."/>
            <person name="Pham P."/>
            <person name="Ruth R."/>
            <person name="San Lucas F."/>
            <person name="Warren J."/>
            <person name="Zhang J."/>
            <person name="Zhao Z."/>
            <person name="Zhou C."/>
            <person name="Zhu D."/>
            <person name="Lee S."/>
            <person name="Bess C."/>
            <person name="Blankenburg K."/>
            <person name="Forbes L."/>
            <person name="Fu Q."/>
            <person name="Gubbala S."/>
            <person name="Hirani K."/>
            <person name="Jayaseelan J.C."/>
            <person name="Lara F."/>
            <person name="Munidasa M."/>
            <person name="Palculict T."/>
            <person name="Patil S."/>
            <person name="Pu L.-L."/>
            <person name="Saada N."/>
            <person name="Tang L."/>
            <person name="Weissenberger G."/>
            <person name="Zhu Y."/>
            <person name="Hemphill L."/>
            <person name="Shang Y."/>
            <person name="Youmans B."/>
            <person name="Ayvaz T."/>
            <person name="Ross M."/>
            <person name="Santibanez J."/>
            <person name="Aqrawi P."/>
            <person name="Gross S."/>
            <person name="Joshi V."/>
            <person name="Fowler G."/>
            <person name="Nazareth L."/>
            <person name="Reid J."/>
            <person name="Worley K."/>
            <person name="Petrosino J."/>
            <person name="Highlander S."/>
            <person name="Gibbs R."/>
        </authorList>
    </citation>
    <scope>NUCLEOTIDE SEQUENCE [LARGE SCALE GENOMIC DNA]</scope>
    <source>
        <strain evidence="3 4">ATCC 33394</strain>
    </source>
</reference>
<dbReference type="Proteomes" id="UP000004088">
    <property type="component" value="Unassembled WGS sequence"/>
</dbReference>
<evidence type="ECO:0000259" key="2">
    <source>
        <dbReference type="Pfam" id="PF12870"/>
    </source>
</evidence>
<sequence>MKTMTKLVSTFAVSLLLAACSGKSPEDTAKKFVSEIYNGNADAVVAMVHLDDADKQKPGVQEMLSGKIKAGVAEQKAFAEQQGGVESITAEPAAIDPKDNNRANVNVKTQFKSGKTHTDRVRLISVDGTWKIRL</sequence>
<evidence type="ECO:0000313" key="4">
    <source>
        <dbReference type="Proteomes" id="UP000004088"/>
    </source>
</evidence>
<comment type="caution">
    <text evidence="3">The sequence shown here is derived from an EMBL/GenBank/DDBJ whole genome shotgun (WGS) entry which is preliminary data.</text>
</comment>
<dbReference type="STRING" id="888741.HMPREF9098_1687"/>
<dbReference type="Pfam" id="PF12870">
    <property type="entry name" value="DUF4878"/>
    <property type="match status" value="1"/>
</dbReference>
<dbReference type="PROSITE" id="PS51257">
    <property type="entry name" value="PROKAR_LIPOPROTEIN"/>
    <property type="match status" value="1"/>
</dbReference>
<dbReference type="InterPro" id="IPR024267">
    <property type="entry name" value="DUF4878"/>
</dbReference>
<name>F0F0Q2_9NEIS</name>
<feature type="signal peptide" evidence="1">
    <location>
        <begin position="1"/>
        <end position="18"/>
    </location>
</feature>
<organism evidence="3 4">
    <name type="scientific">Kingella denitrificans ATCC 33394</name>
    <dbReference type="NCBI Taxonomy" id="888741"/>
    <lineage>
        <taxon>Bacteria</taxon>
        <taxon>Pseudomonadati</taxon>
        <taxon>Pseudomonadota</taxon>
        <taxon>Betaproteobacteria</taxon>
        <taxon>Neisseriales</taxon>
        <taxon>Neisseriaceae</taxon>
        <taxon>Kingella</taxon>
    </lineage>
</organism>
<feature type="chain" id="PRO_5003251973" description="DUF4878 domain-containing protein" evidence="1">
    <location>
        <begin position="19"/>
        <end position="134"/>
    </location>
</feature>
<protein>
    <recommendedName>
        <fullName evidence="2">DUF4878 domain-containing protein</fullName>
    </recommendedName>
</protein>
<accession>F0F0Q2</accession>
<gene>
    <name evidence="3" type="ORF">HMPREF9098_1687</name>
</gene>
<dbReference type="EMBL" id="AEWV01000030">
    <property type="protein sequence ID" value="EGC16884.1"/>
    <property type="molecule type" value="Genomic_DNA"/>
</dbReference>
<proteinExistence type="predicted"/>
<evidence type="ECO:0000313" key="3">
    <source>
        <dbReference type="EMBL" id="EGC16884.1"/>
    </source>
</evidence>
<keyword evidence="1" id="KW-0732">Signal</keyword>
<dbReference type="AlphaFoldDB" id="F0F0Q2"/>